<proteinExistence type="predicted"/>
<dbReference type="AlphaFoldDB" id="A0A2T2YY80"/>
<name>A0A2T2YY80_9NOCA</name>
<organism evidence="1 2">
    <name type="scientific">Nocardia nova</name>
    <dbReference type="NCBI Taxonomy" id="37330"/>
    <lineage>
        <taxon>Bacteria</taxon>
        <taxon>Bacillati</taxon>
        <taxon>Actinomycetota</taxon>
        <taxon>Actinomycetes</taxon>
        <taxon>Mycobacteriales</taxon>
        <taxon>Nocardiaceae</taxon>
        <taxon>Nocardia</taxon>
    </lineage>
</organism>
<dbReference type="Proteomes" id="UP000241647">
    <property type="component" value="Unassembled WGS sequence"/>
</dbReference>
<comment type="caution">
    <text evidence="1">The sequence shown here is derived from an EMBL/GenBank/DDBJ whole genome shotgun (WGS) entry which is preliminary data.</text>
</comment>
<accession>A0A2T2YY80</accession>
<gene>
    <name evidence="1" type="ORF">C8259_22625</name>
</gene>
<protein>
    <submittedName>
        <fullName evidence="1">Uncharacterized protein</fullName>
    </submittedName>
</protein>
<dbReference type="EMBL" id="PYHS01000013">
    <property type="protein sequence ID" value="PSR60399.1"/>
    <property type="molecule type" value="Genomic_DNA"/>
</dbReference>
<evidence type="ECO:0000313" key="1">
    <source>
        <dbReference type="EMBL" id="PSR60399.1"/>
    </source>
</evidence>
<evidence type="ECO:0000313" key="2">
    <source>
        <dbReference type="Proteomes" id="UP000241647"/>
    </source>
</evidence>
<sequence length="82" mass="8761">MPAPTARHRGSRGGAVRYEFIVAGELSGDICAEFPELARSSVAAPGTTALFGPLEDYTAMRSVLARIDALGLTLIEMRRLPD</sequence>
<reference evidence="1 2" key="1">
    <citation type="submission" date="2018-02" db="EMBL/GenBank/DDBJ databases">
        <title>8 Nocardia nova and 1 Nocardia cyriacigeorgica strain used for evolution to TMP-SMX.</title>
        <authorList>
            <person name="Mehta H."/>
            <person name="Weng J."/>
            <person name="Shamoo Y."/>
        </authorList>
    </citation>
    <scope>NUCLEOTIDE SEQUENCE [LARGE SCALE GENOMIC DNA]</scope>
    <source>
        <strain evidence="1 2">ATCC 33727</strain>
    </source>
</reference>